<gene>
    <name evidence="1" type="ORF">MPEAHAMD_6217</name>
</gene>
<name>A0AA37HI86_9HYPH</name>
<accession>A0AA37HI86</accession>
<organism evidence="1 2">
    <name type="scientific">Methylobacterium frigidaeris</name>
    <dbReference type="NCBI Taxonomy" id="2038277"/>
    <lineage>
        <taxon>Bacteria</taxon>
        <taxon>Pseudomonadati</taxon>
        <taxon>Pseudomonadota</taxon>
        <taxon>Alphaproteobacteria</taxon>
        <taxon>Hyphomicrobiales</taxon>
        <taxon>Methylobacteriaceae</taxon>
        <taxon>Methylobacterium</taxon>
    </lineage>
</organism>
<dbReference type="SUPFAM" id="SSF52540">
    <property type="entry name" value="P-loop containing nucleoside triphosphate hydrolases"/>
    <property type="match status" value="1"/>
</dbReference>
<evidence type="ECO:0000313" key="1">
    <source>
        <dbReference type="EMBL" id="GJD66021.1"/>
    </source>
</evidence>
<evidence type="ECO:0000313" key="2">
    <source>
        <dbReference type="Proteomes" id="UP001055286"/>
    </source>
</evidence>
<reference evidence="1" key="1">
    <citation type="journal article" date="2016" name="Front. Microbiol.">
        <title>Genome Sequence of the Piezophilic, Mesophilic Sulfate-Reducing Bacterium Desulfovibrio indicus J2T.</title>
        <authorList>
            <person name="Cao J."/>
            <person name="Maignien L."/>
            <person name="Shao Z."/>
            <person name="Alain K."/>
            <person name="Jebbar M."/>
        </authorList>
    </citation>
    <scope>NUCLEOTIDE SEQUENCE</scope>
    <source>
        <strain evidence="1">JCM 32048</strain>
    </source>
</reference>
<dbReference type="Proteomes" id="UP001055286">
    <property type="component" value="Unassembled WGS sequence"/>
</dbReference>
<dbReference type="InterPro" id="IPR027417">
    <property type="entry name" value="P-loop_NTPase"/>
</dbReference>
<dbReference type="AlphaFoldDB" id="A0AA37HI86"/>
<comment type="caution">
    <text evidence="1">The sequence shown here is derived from an EMBL/GenBank/DDBJ whole genome shotgun (WGS) entry which is preliminary data.</text>
</comment>
<proteinExistence type="predicted"/>
<keyword evidence="2" id="KW-1185">Reference proteome</keyword>
<dbReference type="RefSeq" id="WP_238193291.1">
    <property type="nucleotide sequence ID" value="NZ_BPQJ01000053.1"/>
</dbReference>
<reference evidence="1" key="2">
    <citation type="submission" date="2021-08" db="EMBL/GenBank/DDBJ databases">
        <authorList>
            <person name="Tani A."/>
            <person name="Ola A."/>
            <person name="Ogura Y."/>
            <person name="Katsura K."/>
            <person name="Hayashi T."/>
        </authorList>
    </citation>
    <scope>NUCLEOTIDE SEQUENCE</scope>
    <source>
        <strain evidence="1">JCM 32048</strain>
    </source>
</reference>
<protein>
    <submittedName>
        <fullName evidence="1">Uncharacterized protein</fullName>
    </submittedName>
</protein>
<sequence>MPTTAPTTNSRERVRSSNWASRWLALRHRYPACWALLVYGYVHSFAECRGQVAGTMSGGEHQQFAICRGTGGQPEGVQPSIVQMIFRVPRAASDVVGTTIVFVEQNPGAFLSIVEHYYMEDKGRVTAELGRDAITTKAVRGYLMIRRCPGPGRLTRYAKLSGDDALRAQSVEVPEEHLLAVL</sequence>
<dbReference type="EMBL" id="BPQJ01000053">
    <property type="protein sequence ID" value="GJD66021.1"/>
    <property type="molecule type" value="Genomic_DNA"/>
</dbReference>